<dbReference type="Proteomes" id="UP000215335">
    <property type="component" value="Unassembled WGS sequence"/>
</dbReference>
<dbReference type="AlphaFoldDB" id="A0A232FG82"/>
<dbReference type="EMBL" id="NNAY01000274">
    <property type="protein sequence ID" value="OXU29573.1"/>
    <property type="molecule type" value="Genomic_DNA"/>
</dbReference>
<keyword evidence="2" id="KW-1185">Reference proteome</keyword>
<evidence type="ECO:0000313" key="1">
    <source>
        <dbReference type="EMBL" id="OXU29573.1"/>
    </source>
</evidence>
<comment type="caution">
    <text evidence="1">The sequence shown here is derived from an EMBL/GenBank/DDBJ whole genome shotgun (WGS) entry which is preliminary data.</text>
</comment>
<evidence type="ECO:0000313" key="2">
    <source>
        <dbReference type="Proteomes" id="UP000215335"/>
    </source>
</evidence>
<organism evidence="1 2">
    <name type="scientific">Trichomalopsis sarcophagae</name>
    <dbReference type="NCBI Taxonomy" id="543379"/>
    <lineage>
        <taxon>Eukaryota</taxon>
        <taxon>Metazoa</taxon>
        <taxon>Ecdysozoa</taxon>
        <taxon>Arthropoda</taxon>
        <taxon>Hexapoda</taxon>
        <taxon>Insecta</taxon>
        <taxon>Pterygota</taxon>
        <taxon>Neoptera</taxon>
        <taxon>Endopterygota</taxon>
        <taxon>Hymenoptera</taxon>
        <taxon>Apocrita</taxon>
        <taxon>Proctotrupomorpha</taxon>
        <taxon>Chalcidoidea</taxon>
        <taxon>Pteromalidae</taxon>
        <taxon>Pteromalinae</taxon>
        <taxon>Trichomalopsis</taxon>
    </lineage>
</organism>
<name>A0A232FG82_9HYME</name>
<feature type="non-terminal residue" evidence="1">
    <location>
        <position position="1"/>
    </location>
</feature>
<gene>
    <name evidence="1" type="ORF">TSAR_005266</name>
</gene>
<proteinExistence type="predicted"/>
<protein>
    <submittedName>
        <fullName evidence="1">Uncharacterized protein</fullName>
    </submittedName>
</protein>
<reference evidence="1 2" key="1">
    <citation type="journal article" date="2017" name="Curr. Biol.">
        <title>The Evolution of Venom by Co-option of Single-Copy Genes.</title>
        <authorList>
            <person name="Martinson E.O."/>
            <person name="Mrinalini"/>
            <person name="Kelkar Y.D."/>
            <person name="Chang C.H."/>
            <person name="Werren J.H."/>
        </authorList>
    </citation>
    <scope>NUCLEOTIDE SEQUENCE [LARGE SCALE GENOMIC DNA]</scope>
    <source>
        <strain evidence="1 2">Alberta</strain>
        <tissue evidence="1">Whole body</tissue>
    </source>
</reference>
<sequence length="83" mass="9682">IRHFTKTRQNYRIEFSSFKESVRPLLLSRLAKTTSGTPLFLLNSRYCGRTVKIAGLYSRNDCFFFSVYKPASNDFPIITSNRH</sequence>
<accession>A0A232FG82</accession>